<sequence>MSYFPLSNLRLRWNTIQSILRIPPTAFNLAELTQERTLFVAGILVFSLMGSFVLWGPAPKRLKGSKRSRAVKGLANMGETCFLNTLLQALAACPLFCHWLEQHKDSRLASALHEIITFVNGYGAESDTALFPRAVVSALSAHGWSMGLGQQDSHELFFILMSSLEEQATPAVQQTDILALLDKEPGADQAEVVVQAVRQNENNESPPSKESKRPFYLSRAGKQMKTATSQKFEFPFRGQQLSQLTCTICSKSSVVQHQAFDCLSLTLPSKGFVSCSLDQLLSSFTAPEQVSGVLCEHCSKGGGSPTKTSFVKQLSVGRLPKSLCIHIQRTSWMSNGQAYKRRDFVSFPEVLVMDKFTYFHKERLKRALLKQLVPRPTDLNLTPSAANDNNAGDSSKAVVSIVSEVIDGNISNDARHKYLLQAVVVHIGEVNSGHFVTFRRVPQPSKCQEQWVCTSDDQCQNSCLAEVLKAEAYMLFYEKIGCSLGLSSSQG</sequence>
<dbReference type="Proteomes" id="UP000494165">
    <property type="component" value="Unassembled WGS sequence"/>
</dbReference>
<organism evidence="10 11">
    <name type="scientific">Cloeon dipterum</name>
    <dbReference type="NCBI Taxonomy" id="197152"/>
    <lineage>
        <taxon>Eukaryota</taxon>
        <taxon>Metazoa</taxon>
        <taxon>Ecdysozoa</taxon>
        <taxon>Arthropoda</taxon>
        <taxon>Hexapoda</taxon>
        <taxon>Insecta</taxon>
        <taxon>Pterygota</taxon>
        <taxon>Palaeoptera</taxon>
        <taxon>Ephemeroptera</taxon>
        <taxon>Pisciforma</taxon>
        <taxon>Baetidae</taxon>
        <taxon>Cloeon</taxon>
    </lineage>
</organism>
<dbReference type="PANTHER" id="PTHR24006">
    <property type="entry name" value="UBIQUITIN CARBOXYL-TERMINAL HYDROLASE"/>
    <property type="match status" value="1"/>
</dbReference>
<keyword evidence="11" id="KW-1185">Reference proteome</keyword>
<keyword evidence="6" id="KW-0378">Hydrolase</keyword>
<accession>A0A8S1CMW8</accession>
<dbReference type="GO" id="GO:0005634">
    <property type="term" value="C:nucleus"/>
    <property type="evidence" value="ECO:0007669"/>
    <property type="project" value="TreeGrafter"/>
</dbReference>
<name>A0A8S1CMW8_9INSE</name>
<comment type="caution">
    <text evidence="10">The sequence shown here is derived from an EMBL/GenBank/DDBJ whole genome shotgun (WGS) entry which is preliminary data.</text>
</comment>
<dbReference type="PANTHER" id="PTHR24006:SF888">
    <property type="entry name" value="UBIQUITIN CARBOXYL-TERMINAL HYDROLASE 30"/>
    <property type="match status" value="1"/>
</dbReference>
<evidence type="ECO:0000256" key="2">
    <source>
        <dbReference type="ARBA" id="ARBA00009085"/>
    </source>
</evidence>
<evidence type="ECO:0000256" key="3">
    <source>
        <dbReference type="ARBA" id="ARBA00012759"/>
    </source>
</evidence>
<dbReference type="InterPro" id="IPR028889">
    <property type="entry name" value="USP"/>
</dbReference>
<dbReference type="Gene3D" id="3.90.70.10">
    <property type="entry name" value="Cysteine proteinases"/>
    <property type="match status" value="1"/>
</dbReference>
<reference evidence="10 11" key="1">
    <citation type="submission" date="2020-04" db="EMBL/GenBank/DDBJ databases">
        <authorList>
            <person name="Alioto T."/>
            <person name="Alioto T."/>
            <person name="Gomez Garrido J."/>
        </authorList>
    </citation>
    <scope>NUCLEOTIDE SEQUENCE [LARGE SCALE GENOMIC DNA]</scope>
</reference>
<keyword evidence="4" id="KW-0645">Protease</keyword>
<evidence type="ECO:0000313" key="10">
    <source>
        <dbReference type="EMBL" id="CAB3370221.1"/>
    </source>
</evidence>
<comment type="catalytic activity">
    <reaction evidence="1">
        <text>Thiol-dependent hydrolysis of ester, thioester, amide, peptide and isopeptide bonds formed by the C-terminal Gly of ubiquitin (a 76-residue protein attached to proteins as an intracellular targeting signal).</text>
        <dbReference type="EC" id="3.4.19.12"/>
    </reaction>
</comment>
<dbReference type="EMBL" id="CADEPI010000051">
    <property type="protein sequence ID" value="CAB3370221.1"/>
    <property type="molecule type" value="Genomic_DNA"/>
</dbReference>
<dbReference type="InterPro" id="IPR038765">
    <property type="entry name" value="Papain-like_cys_pep_sf"/>
</dbReference>
<dbReference type="InterPro" id="IPR018200">
    <property type="entry name" value="USP_CS"/>
</dbReference>
<dbReference type="PROSITE" id="PS00973">
    <property type="entry name" value="USP_2"/>
    <property type="match status" value="1"/>
</dbReference>
<dbReference type="SUPFAM" id="SSF54001">
    <property type="entry name" value="Cysteine proteinases"/>
    <property type="match status" value="1"/>
</dbReference>
<keyword evidence="8" id="KW-1133">Transmembrane helix</keyword>
<comment type="similarity">
    <text evidence="2">Belongs to the peptidase C19 family.</text>
</comment>
<dbReference type="AlphaFoldDB" id="A0A8S1CMW8"/>
<dbReference type="InterPro" id="IPR001394">
    <property type="entry name" value="Peptidase_C19_UCH"/>
</dbReference>
<keyword evidence="7" id="KW-0788">Thiol protease</keyword>
<dbReference type="GO" id="GO:0006508">
    <property type="term" value="P:proteolysis"/>
    <property type="evidence" value="ECO:0007669"/>
    <property type="project" value="UniProtKB-KW"/>
</dbReference>
<dbReference type="CDD" id="cd02662">
    <property type="entry name" value="Peptidase_C19F"/>
    <property type="match status" value="1"/>
</dbReference>
<dbReference type="OrthoDB" id="2248014at2759"/>
<dbReference type="GO" id="GO:0005829">
    <property type="term" value="C:cytosol"/>
    <property type="evidence" value="ECO:0007669"/>
    <property type="project" value="TreeGrafter"/>
</dbReference>
<evidence type="ECO:0000259" key="9">
    <source>
        <dbReference type="PROSITE" id="PS50235"/>
    </source>
</evidence>
<dbReference type="Pfam" id="PF00443">
    <property type="entry name" value="UCH"/>
    <property type="match status" value="1"/>
</dbReference>
<evidence type="ECO:0000256" key="1">
    <source>
        <dbReference type="ARBA" id="ARBA00000707"/>
    </source>
</evidence>
<evidence type="ECO:0000256" key="5">
    <source>
        <dbReference type="ARBA" id="ARBA00022786"/>
    </source>
</evidence>
<keyword evidence="5" id="KW-0833">Ubl conjugation pathway</keyword>
<dbReference type="InterPro" id="IPR050164">
    <property type="entry name" value="Peptidase_C19"/>
</dbReference>
<proteinExistence type="inferred from homology"/>
<feature type="domain" description="USP" evidence="9">
    <location>
        <begin position="72"/>
        <end position="480"/>
    </location>
</feature>
<dbReference type="EC" id="3.4.19.12" evidence="3"/>
<keyword evidence="8" id="KW-0812">Transmembrane</keyword>
<evidence type="ECO:0000256" key="4">
    <source>
        <dbReference type="ARBA" id="ARBA00022670"/>
    </source>
</evidence>
<keyword evidence="8" id="KW-0472">Membrane</keyword>
<dbReference type="PROSITE" id="PS50235">
    <property type="entry name" value="USP_3"/>
    <property type="match status" value="1"/>
</dbReference>
<feature type="transmembrane region" description="Helical" evidence="8">
    <location>
        <begin position="38"/>
        <end position="58"/>
    </location>
</feature>
<evidence type="ECO:0000256" key="7">
    <source>
        <dbReference type="ARBA" id="ARBA00022807"/>
    </source>
</evidence>
<gene>
    <name evidence="10" type="ORF">CLODIP_2_CD00249</name>
</gene>
<evidence type="ECO:0000256" key="6">
    <source>
        <dbReference type="ARBA" id="ARBA00022801"/>
    </source>
</evidence>
<dbReference type="GO" id="GO:0016579">
    <property type="term" value="P:protein deubiquitination"/>
    <property type="evidence" value="ECO:0007669"/>
    <property type="project" value="InterPro"/>
</dbReference>
<evidence type="ECO:0000313" key="11">
    <source>
        <dbReference type="Proteomes" id="UP000494165"/>
    </source>
</evidence>
<dbReference type="GO" id="GO:0004843">
    <property type="term" value="F:cysteine-type deubiquitinase activity"/>
    <property type="evidence" value="ECO:0007669"/>
    <property type="project" value="UniProtKB-EC"/>
</dbReference>
<evidence type="ECO:0000256" key="8">
    <source>
        <dbReference type="SAM" id="Phobius"/>
    </source>
</evidence>
<protein>
    <recommendedName>
        <fullName evidence="3">ubiquitinyl hydrolase 1</fullName>
        <ecNumber evidence="3">3.4.19.12</ecNumber>
    </recommendedName>
</protein>